<dbReference type="InterPro" id="IPR044861">
    <property type="entry name" value="IPNS-like_FE2OG_OXY"/>
</dbReference>
<dbReference type="GO" id="GO:0046872">
    <property type="term" value="F:metal ion binding"/>
    <property type="evidence" value="ECO:0007669"/>
    <property type="project" value="UniProtKB-KW"/>
</dbReference>
<gene>
    <name evidence="13" type="primary">vldW_1</name>
    <name evidence="13" type="ORF">LMG29739_00479</name>
</gene>
<evidence type="ECO:0000256" key="1">
    <source>
        <dbReference type="ARBA" id="ARBA00001954"/>
    </source>
</evidence>
<dbReference type="AlphaFoldDB" id="A0A6J5D4H2"/>
<keyword evidence="14" id="KW-1185">Reference proteome</keyword>
<dbReference type="SUPFAM" id="SSF51197">
    <property type="entry name" value="Clavaminate synthase-like"/>
    <property type="match status" value="1"/>
</dbReference>
<keyword evidence="13" id="KW-0223">Dioxygenase</keyword>
<comment type="similarity">
    <text evidence="11">Belongs to the iron/ascorbate-dependent oxidoreductase family.</text>
</comment>
<evidence type="ECO:0000313" key="13">
    <source>
        <dbReference type="EMBL" id="CAB3748112.1"/>
    </source>
</evidence>
<reference evidence="13 14" key="1">
    <citation type="submission" date="2020-04" db="EMBL/GenBank/DDBJ databases">
        <authorList>
            <person name="De Canck E."/>
        </authorList>
    </citation>
    <scope>NUCLEOTIDE SEQUENCE [LARGE SCALE GENOMIC DNA]</scope>
    <source>
        <strain evidence="13 14">LMG 29739</strain>
    </source>
</reference>
<keyword evidence="11" id="KW-0479">Metal-binding</keyword>
<keyword evidence="11" id="KW-0408">Iron</keyword>
<dbReference type="GO" id="GO:0051213">
    <property type="term" value="F:dioxygenase activity"/>
    <property type="evidence" value="ECO:0007669"/>
    <property type="project" value="UniProtKB-KW"/>
</dbReference>
<dbReference type="InterPro" id="IPR027443">
    <property type="entry name" value="IPNS-like_sf"/>
</dbReference>
<evidence type="ECO:0000256" key="9">
    <source>
        <dbReference type="ARBA" id="ARBA00047725"/>
    </source>
</evidence>
<dbReference type="PANTHER" id="PTHR47990">
    <property type="entry name" value="2-OXOGLUTARATE (2OG) AND FE(II)-DEPENDENT OXYGENASE SUPERFAMILY PROTEIN-RELATED"/>
    <property type="match status" value="1"/>
</dbReference>
<evidence type="ECO:0000259" key="12">
    <source>
        <dbReference type="PROSITE" id="PS51471"/>
    </source>
</evidence>
<dbReference type="GO" id="GO:0009693">
    <property type="term" value="P:ethylene biosynthetic process"/>
    <property type="evidence" value="ECO:0007669"/>
    <property type="project" value="UniProtKB-KW"/>
</dbReference>
<evidence type="ECO:0000256" key="5">
    <source>
        <dbReference type="ARBA" id="ARBA00019045"/>
    </source>
</evidence>
<evidence type="ECO:0000256" key="3">
    <source>
        <dbReference type="ARBA" id="ARBA00012293"/>
    </source>
</evidence>
<dbReference type="InterPro" id="IPR026992">
    <property type="entry name" value="DIOX_N"/>
</dbReference>
<dbReference type="EC" id="1.14.20.7" evidence="3"/>
<dbReference type="GO" id="GO:0102276">
    <property type="term" value="F:2-oxoglutarate oxygenase/decarboxylase (ethylene-forming) activity"/>
    <property type="evidence" value="ECO:0007669"/>
    <property type="project" value="UniProtKB-EC"/>
</dbReference>
<comment type="catalytic activity">
    <reaction evidence="10">
        <text>L-arginine + 2-oxoglutarate + O2 = guanidine + L-glutamate 5-semialdehyde + succinate + CO2</text>
        <dbReference type="Rhea" id="RHEA:31535"/>
        <dbReference type="ChEBI" id="CHEBI:15379"/>
        <dbReference type="ChEBI" id="CHEBI:16526"/>
        <dbReference type="ChEBI" id="CHEBI:16810"/>
        <dbReference type="ChEBI" id="CHEBI:30031"/>
        <dbReference type="ChEBI" id="CHEBI:30087"/>
        <dbReference type="ChEBI" id="CHEBI:32682"/>
        <dbReference type="ChEBI" id="CHEBI:58066"/>
        <dbReference type="EC" id="1.14.20.7"/>
    </reaction>
</comment>
<organism evidence="13 14">
    <name type="scientific">Paraburkholderia solisilvae</name>
    <dbReference type="NCBI Taxonomy" id="624376"/>
    <lineage>
        <taxon>Bacteria</taxon>
        <taxon>Pseudomonadati</taxon>
        <taxon>Pseudomonadota</taxon>
        <taxon>Betaproteobacteria</taxon>
        <taxon>Burkholderiales</taxon>
        <taxon>Burkholderiaceae</taxon>
        <taxon>Paraburkholderia</taxon>
    </lineage>
</organism>
<accession>A0A6J5D4H2</accession>
<comment type="pathway">
    <text evidence="2">Alkene biosynthesis; ethylene biosynthesis via 2-oxoglutarate.</text>
</comment>
<evidence type="ECO:0000256" key="2">
    <source>
        <dbReference type="ARBA" id="ARBA00004767"/>
    </source>
</evidence>
<evidence type="ECO:0000256" key="8">
    <source>
        <dbReference type="ARBA" id="ARBA00031282"/>
    </source>
</evidence>
<evidence type="ECO:0000256" key="4">
    <source>
        <dbReference type="ARBA" id="ARBA00012531"/>
    </source>
</evidence>
<dbReference type="InterPro" id="IPR005123">
    <property type="entry name" value="Oxoglu/Fe-dep_dioxygenase_dom"/>
</dbReference>
<dbReference type="PROSITE" id="PS51471">
    <property type="entry name" value="FE2OG_OXY"/>
    <property type="match status" value="1"/>
</dbReference>
<dbReference type="Pfam" id="PF14226">
    <property type="entry name" value="DIOX_N"/>
    <property type="match status" value="1"/>
</dbReference>
<dbReference type="PRINTS" id="PR00682">
    <property type="entry name" value="IPNSYNTHASE"/>
</dbReference>
<comment type="cofactor">
    <cofactor evidence="1">
        <name>Fe(2+)</name>
        <dbReference type="ChEBI" id="CHEBI:29033"/>
    </cofactor>
</comment>
<evidence type="ECO:0000256" key="7">
    <source>
        <dbReference type="ARBA" id="ARBA00031011"/>
    </source>
</evidence>
<name>A0A6J5D4H2_9BURK</name>
<evidence type="ECO:0000256" key="6">
    <source>
        <dbReference type="ARBA" id="ARBA00022666"/>
    </source>
</evidence>
<feature type="domain" description="Fe2OG dioxygenase" evidence="12">
    <location>
        <begin position="174"/>
        <end position="284"/>
    </location>
</feature>
<evidence type="ECO:0000256" key="11">
    <source>
        <dbReference type="RuleBase" id="RU003682"/>
    </source>
</evidence>
<dbReference type="Gene3D" id="2.60.120.330">
    <property type="entry name" value="B-lactam Antibiotic, Isopenicillin N Synthase, Chain"/>
    <property type="match status" value="1"/>
</dbReference>
<dbReference type="RefSeq" id="WP_175109149.1">
    <property type="nucleotide sequence ID" value="NZ_CADIKF010000002.1"/>
</dbReference>
<keyword evidence="11 13" id="KW-0560">Oxidoreductase</keyword>
<dbReference type="EMBL" id="CADIKF010000002">
    <property type="protein sequence ID" value="CAB3748112.1"/>
    <property type="molecule type" value="Genomic_DNA"/>
</dbReference>
<dbReference type="Pfam" id="PF03171">
    <property type="entry name" value="2OG-FeII_Oxy"/>
    <property type="match status" value="1"/>
</dbReference>
<dbReference type="EC" id="1.13.12.19" evidence="4"/>
<sequence length="318" mass="35509">MLVPVIDISALYEDDPKAWRRVEEKLYEAHSTVGFSILTGHGVPARMMDDLFEASARFYALPLEQKLAYRFGANLRGYLPLGASTLIRSTLGSARMPNHSESFIVLNELDETLSEQWFRSAVGGHQIWPRDPKEFEIVVRRYRAAMTRVGEVIVQCFACMLGLSRDGLDGHFATPNPILRLLHYPPLPDREANQFGSAPHTDYGCLTFVAQDSVGGLQVRAADGSWFDVPPIEHALVLNTGQVMEAWSSGALKATPHRVINHPEKSRYSIGFFYDCGLNTRVVPVTSMNDALCDCMPQPKTYGEHLETMLRANYAFTG</sequence>
<proteinExistence type="inferred from homology"/>
<evidence type="ECO:0000256" key="10">
    <source>
        <dbReference type="ARBA" id="ARBA00049359"/>
    </source>
</evidence>
<evidence type="ECO:0000313" key="14">
    <source>
        <dbReference type="Proteomes" id="UP000494329"/>
    </source>
</evidence>
<dbReference type="Proteomes" id="UP000494329">
    <property type="component" value="Unassembled WGS sequence"/>
</dbReference>
<dbReference type="InterPro" id="IPR050231">
    <property type="entry name" value="Iron_ascorbate_oxido_reductase"/>
</dbReference>
<comment type="catalytic activity">
    <reaction evidence="9">
        <text>2-oxoglutarate + O2 + 2 H(+) = ethene + 3 CO2 + H2O</text>
        <dbReference type="Rhea" id="RHEA:31523"/>
        <dbReference type="ChEBI" id="CHEBI:15377"/>
        <dbReference type="ChEBI" id="CHEBI:15378"/>
        <dbReference type="ChEBI" id="CHEBI:15379"/>
        <dbReference type="ChEBI" id="CHEBI:16526"/>
        <dbReference type="ChEBI" id="CHEBI:16810"/>
        <dbReference type="ChEBI" id="CHEBI:18153"/>
        <dbReference type="EC" id="1.13.12.19"/>
    </reaction>
</comment>
<protein>
    <recommendedName>
        <fullName evidence="5">2-oxoglutarate-dependent ethylene/succinate-forming enzyme</fullName>
        <ecNumber evidence="4">1.13.12.19</ecNumber>
        <ecNumber evidence="3">1.14.20.7</ecNumber>
    </recommendedName>
    <alternativeName>
        <fullName evidence="7">2-oxoglutarate dioxygenase (ethylene-forming)</fullName>
    </alternativeName>
    <alternativeName>
        <fullName evidence="8">2-oxoglutarate/L-arginine monooxygenase/decarboxylase (succinate-forming)</fullName>
    </alternativeName>
</protein>
<keyword evidence="6" id="KW-0266">Ethylene biosynthesis</keyword>